<evidence type="ECO:0000256" key="2">
    <source>
        <dbReference type="ARBA" id="ARBA00012955"/>
    </source>
</evidence>
<dbReference type="GO" id="GO:0005524">
    <property type="term" value="F:ATP binding"/>
    <property type="evidence" value="ECO:0007669"/>
    <property type="project" value="InterPro"/>
</dbReference>
<dbReference type="InterPro" id="IPR027417">
    <property type="entry name" value="P-loop_NTPase"/>
</dbReference>
<dbReference type="AlphaFoldDB" id="A0AAU9PR99"/>
<reference evidence="9 10" key="1">
    <citation type="submission" date="2022-01" db="EMBL/GenBank/DDBJ databases">
        <authorList>
            <person name="Xiong W."/>
            <person name="Schranz E."/>
        </authorList>
    </citation>
    <scope>NUCLEOTIDE SEQUENCE [LARGE SCALE GENOMIC DNA]</scope>
</reference>
<comment type="similarity">
    <text evidence="1 7">Belongs to the adenylate kinase family.</text>
</comment>
<evidence type="ECO:0000256" key="3">
    <source>
        <dbReference type="ARBA" id="ARBA00022679"/>
    </source>
</evidence>
<keyword evidence="4" id="KW-0547">Nucleotide-binding</keyword>
<dbReference type="PANTHER" id="PTHR23359">
    <property type="entry name" value="NUCLEOTIDE KINASE"/>
    <property type="match status" value="1"/>
</dbReference>
<sequence length="113" mass="12263">MAALTRLLKSSSSSSIPFLFRRSLSSTTTAVVSDIESQDNQRPNFSDPKGSRNFQWVFLGCPGVGKGTYASRLSTLLGVPHIATGDLVREELSSSGPLSRQLDNISFCYVCFP</sequence>
<dbReference type="PRINTS" id="PR00094">
    <property type="entry name" value="ADENYLTKNASE"/>
</dbReference>
<dbReference type="Proteomes" id="UP001157418">
    <property type="component" value="Unassembled WGS sequence"/>
</dbReference>
<dbReference type="EMBL" id="CAKMRJ010005745">
    <property type="protein sequence ID" value="CAH1452181.1"/>
    <property type="molecule type" value="Genomic_DNA"/>
</dbReference>
<dbReference type="Pfam" id="PF13207">
    <property type="entry name" value="AAA_17"/>
    <property type="match status" value="1"/>
</dbReference>
<evidence type="ECO:0000256" key="8">
    <source>
        <dbReference type="SAM" id="MobiDB-lite"/>
    </source>
</evidence>
<evidence type="ECO:0000256" key="5">
    <source>
        <dbReference type="ARBA" id="ARBA00022777"/>
    </source>
</evidence>
<evidence type="ECO:0000313" key="9">
    <source>
        <dbReference type="EMBL" id="CAH1452181.1"/>
    </source>
</evidence>
<dbReference type="GO" id="GO:0004017">
    <property type="term" value="F:AMP kinase activity"/>
    <property type="evidence" value="ECO:0007669"/>
    <property type="project" value="UniProtKB-EC"/>
</dbReference>
<proteinExistence type="inferred from homology"/>
<gene>
    <name evidence="9" type="ORF">LVIROSA_LOCUS37495</name>
</gene>
<keyword evidence="5 7" id="KW-0418">Kinase</keyword>
<evidence type="ECO:0000313" key="10">
    <source>
        <dbReference type="Proteomes" id="UP001157418"/>
    </source>
</evidence>
<evidence type="ECO:0000256" key="6">
    <source>
        <dbReference type="ARBA" id="ARBA00031517"/>
    </source>
</evidence>
<evidence type="ECO:0000256" key="7">
    <source>
        <dbReference type="RuleBase" id="RU003330"/>
    </source>
</evidence>
<organism evidence="9 10">
    <name type="scientific">Lactuca virosa</name>
    <dbReference type="NCBI Taxonomy" id="75947"/>
    <lineage>
        <taxon>Eukaryota</taxon>
        <taxon>Viridiplantae</taxon>
        <taxon>Streptophyta</taxon>
        <taxon>Embryophyta</taxon>
        <taxon>Tracheophyta</taxon>
        <taxon>Spermatophyta</taxon>
        <taxon>Magnoliopsida</taxon>
        <taxon>eudicotyledons</taxon>
        <taxon>Gunneridae</taxon>
        <taxon>Pentapetalae</taxon>
        <taxon>asterids</taxon>
        <taxon>campanulids</taxon>
        <taxon>Asterales</taxon>
        <taxon>Asteraceae</taxon>
        <taxon>Cichorioideae</taxon>
        <taxon>Cichorieae</taxon>
        <taxon>Lactucinae</taxon>
        <taxon>Lactuca</taxon>
    </lineage>
</organism>
<accession>A0AAU9PR99</accession>
<comment type="caution">
    <text evidence="9">The sequence shown here is derived from an EMBL/GenBank/DDBJ whole genome shotgun (WGS) entry which is preliminary data.</text>
</comment>
<feature type="region of interest" description="Disordered" evidence="8">
    <location>
        <begin position="31"/>
        <end position="51"/>
    </location>
</feature>
<dbReference type="SUPFAM" id="SSF52540">
    <property type="entry name" value="P-loop containing nucleoside triphosphate hydrolases"/>
    <property type="match status" value="1"/>
</dbReference>
<dbReference type="Gene3D" id="3.40.50.300">
    <property type="entry name" value="P-loop containing nucleotide triphosphate hydrolases"/>
    <property type="match status" value="1"/>
</dbReference>
<evidence type="ECO:0000256" key="4">
    <source>
        <dbReference type="ARBA" id="ARBA00022741"/>
    </source>
</evidence>
<keyword evidence="10" id="KW-1185">Reference proteome</keyword>
<dbReference type="InterPro" id="IPR000850">
    <property type="entry name" value="Adenylat/UMP-CMP_kin"/>
</dbReference>
<protein>
    <recommendedName>
        <fullName evidence="2">adenylate kinase</fullName>
        <ecNumber evidence="2">2.7.4.3</ecNumber>
    </recommendedName>
    <alternativeName>
        <fullName evidence="6">ATP:AMP phosphotransferase</fullName>
    </alternativeName>
</protein>
<keyword evidence="3 7" id="KW-0808">Transferase</keyword>
<name>A0AAU9PR99_9ASTR</name>
<evidence type="ECO:0000256" key="1">
    <source>
        <dbReference type="ARBA" id="ARBA00007220"/>
    </source>
</evidence>
<dbReference type="EC" id="2.7.4.3" evidence="2"/>